<feature type="signal peptide" evidence="2">
    <location>
        <begin position="1"/>
        <end position="27"/>
    </location>
</feature>
<feature type="transmembrane region" description="Helical" evidence="1">
    <location>
        <begin position="560"/>
        <end position="579"/>
    </location>
</feature>
<dbReference type="GO" id="GO:0016740">
    <property type="term" value="F:transferase activity"/>
    <property type="evidence" value="ECO:0007669"/>
    <property type="project" value="UniProtKB-KW"/>
</dbReference>
<feature type="chain" id="PRO_5008103231" evidence="2">
    <location>
        <begin position="28"/>
        <end position="608"/>
    </location>
</feature>
<sequence>MKASLSRAVSATAAVLTLFSLPGPVTADFGIYYNIEHFSAYADSKGGFPSQTFRSSDIVAPVLQVNSWDRARADGAPYLFLGAVYGDMRAGPMIFDSRDLSLVYADQRYENTYASSAFVVNGSRYLTFWEGARSRGHANGYCLVFDEEYRLRYNVTGKGLRDGALADMHEAVLTPEGSVIFSTYFNVPFNCSSVGGPEDALLMDSGFQEVDAETNEVLFEWNASSHFDIAESYAPYSEAYGVSEDSGYDFFHINSIEKTTEGNYLISGRHLSALALIDGRTGKPIWILGGKRNQFKDLSDGSATSFGWQHDARFLEGNQTQITMFDNHGEETGHCGGTVCHSRGLHLEIDAEAMTARVVREYFHPQGINSGAMGGMQTLESGNVIIGWGHNPGFVEYAGDGNPVMDVQRGKIGNHALADMFAYRVSKHPWRGKPTWPPSAAVDAPNRTTLNATVYVSWNGATDVSSWAILSHDDATRINNPQNLIAKSPRLGFETAVFLGANHSRRYVAAAALAADGSVMGSTYVIDMETGQPVMLPSGITSVRPWSLAEAVRPESYETAAVAMGCVVVVFVGAALVLNRCARRLAARRRAAKGLVDRAAYTKLGMED</sequence>
<proteinExistence type="predicted"/>
<protein>
    <submittedName>
        <fullName evidence="3">Arylsulfotransferase-like protein</fullName>
    </submittedName>
</protein>
<dbReference type="InterPro" id="IPR053143">
    <property type="entry name" value="Arylsulfate_ST"/>
</dbReference>
<dbReference type="Pfam" id="PF14269">
    <property type="entry name" value="Arylsulfotran_2"/>
    <property type="match status" value="1"/>
</dbReference>
<gene>
    <name evidence="3" type="ORF">VFPBJ_03701</name>
</gene>
<evidence type="ECO:0000313" key="3">
    <source>
        <dbReference type="EMBL" id="OAQ84932.1"/>
    </source>
</evidence>
<evidence type="ECO:0000256" key="2">
    <source>
        <dbReference type="SAM" id="SignalP"/>
    </source>
</evidence>
<keyword evidence="3" id="KW-0808">Transferase</keyword>
<dbReference type="Proteomes" id="UP000078240">
    <property type="component" value="Unassembled WGS sequence"/>
</dbReference>
<organism evidence="3 4">
    <name type="scientific">Purpureocillium lilacinum</name>
    <name type="common">Paecilomyces lilacinus</name>
    <dbReference type="NCBI Taxonomy" id="33203"/>
    <lineage>
        <taxon>Eukaryota</taxon>
        <taxon>Fungi</taxon>
        <taxon>Dikarya</taxon>
        <taxon>Ascomycota</taxon>
        <taxon>Pezizomycotina</taxon>
        <taxon>Sordariomycetes</taxon>
        <taxon>Hypocreomycetidae</taxon>
        <taxon>Hypocreales</taxon>
        <taxon>Ophiocordycipitaceae</taxon>
        <taxon>Purpureocillium</taxon>
    </lineage>
</organism>
<dbReference type="EMBL" id="LSBH01000002">
    <property type="protein sequence ID" value="OAQ84932.1"/>
    <property type="molecule type" value="Genomic_DNA"/>
</dbReference>
<reference evidence="3 4" key="1">
    <citation type="submission" date="2016-01" db="EMBL/GenBank/DDBJ databases">
        <title>Biosynthesis of antibiotic leucinostatins and their inhibition on Phytophthora in bio-control Purpureocillium lilacinum.</title>
        <authorList>
            <person name="Wang G."/>
            <person name="Liu Z."/>
            <person name="Lin R."/>
            <person name="Li E."/>
            <person name="Mao Z."/>
            <person name="Ling J."/>
            <person name="Yin W."/>
            <person name="Xie B."/>
        </authorList>
    </citation>
    <scope>NUCLEOTIDE SEQUENCE [LARGE SCALE GENOMIC DNA]</scope>
    <source>
        <strain evidence="3">PLBJ-1</strain>
    </source>
</reference>
<keyword evidence="2" id="KW-0732">Signal</keyword>
<comment type="caution">
    <text evidence="3">The sequence shown here is derived from an EMBL/GenBank/DDBJ whole genome shotgun (WGS) entry which is preliminary data.</text>
</comment>
<evidence type="ECO:0000313" key="4">
    <source>
        <dbReference type="Proteomes" id="UP000078240"/>
    </source>
</evidence>
<evidence type="ECO:0000256" key="1">
    <source>
        <dbReference type="SAM" id="Phobius"/>
    </source>
</evidence>
<name>A0A179H4I0_PURLI</name>
<dbReference type="InterPro" id="IPR011047">
    <property type="entry name" value="Quinoprotein_ADH-like_sf"/>
</dbReference>
<dbReference type="AlphaFoldDB" id="A0A179H4I0"/>
<dbReference type="InterPro" id="IPR039535">
    <property type="entry name" value="ASST-like"/>
</dbReference>
<dbReference type="OrthoDB" id="5427350at2759"/>
<dbReference type="PANTHER" id="PTHR35340">
    <property type="entry name" value="PQQ ENZYME REPEAT PROTEIN-RELATED"/>
    <property type="match status" value="1"/>
</dbReference>
<accession>A0A179H4I0</accession>
<keyword evidence="1" id="KW-1133">Transmembrane helix</keyword>
<keyword evidence="1" id="KW-0812">Transmembrane</keyword>
<dbReference type="SUPFAM" id="SSF50998">
    <property type="entry name" value="Quinoprotein alcohol dehydrogenase-like"/>
    <property type="match status" value="1"/>
</dbReference>
<keyword evidence="1" id="KW-0472">Membrane</keyword>
<dbReference type="PANTHER" id="PTHR35340:SF5">
    <property type="entry name" value="ASST-DOMAIN-CONTAINING PROTEIN"/>
    <property type="match status" value="1"/>
</dbReference>